<feature type="compositionally biased region" description="Polar residues" evidence="1">
    <location>
        <begin position="318"/>
        <end position="336"/>
    </location>
</feature>
<accession>A0ABD3MU01</accession>
<dbReference type="Proteomes" id="UP001530315">
    <property type="component" value="Unassembled WGS sequence"/>
</dbReference>
<gene>
    <name evidence="3" type="ORF">ACHAW5_004635</name>
    <name evidence="4" type="ORF">ACHAW5_005135</name>
</gene>
<feature type="compositionally biased region" description="Polar residues" evidence="1">
    <location>
        <begin position="272"/>
        <end position="286"/>
    </location>
</feature>
<protein>
    <submittedName>
        <fullName evidence="3">Uncharacterized protein</fullName>
    </submittedName>
</protein>
<evidence type="ECO:0000256" key="2">
    <source>
        <dbReference type="SAM" id="SignalP"/>
    </source>
</evidence>
<keyword evidence="2" id="KW-0732">Signal</keyword>
<keyword evidence="5" id="KW-1185">Reference proteome</keyword>
<dbReference type="EMBL" id="JALLAZ020001787">
    <property type="protein sequence ID" value="KAL3763950.1"/>
    <property type="molecule type" value="Genomic_DNA"/>
</dbReference>
<reference evidence="3 5" key="1">
    <citation type="submission" date="2024-10" db="EMBL/GenBank/DDBJ databases">
        <title>Updated reference genomes for cyclostephanoid diatoms.</title>
        <authorList>
            <person name="Roberts W.R."/>
            <person name="Alverson A.J."/>
        </authorList>
    </citation>
    <scope>NUCLEOTIDE SEQUENCE [LARGE SCALE GENOMIC DNA]</scope>
    <source>
        <strain evidence="3 5">AJA276-08</strain>
    </source>
</reference>
<dbReference type="EMBL" id="JALLAZ020001330">
    <property type="protein sequence ID" value="KAL3776835.1"/>
    <property type="molecule type" value="Genomic_DNA"/>
</dbReference>
<sequence length="380" mass="40741">MMSISSPIFTALLAVAGASLQFRCDAAVVVGAALSNDVAKRQTPARQGHAPHRLQQQEQTVCSCSPQSYSFQLSLNNDCSSSTLSGDDDGISNTNCRITASEFENARRVVLADNLLSQIQSALPKITKRLTDRQSPTQTSNTTVAYISSVLFIEFDTSGTLSLINEDTRYLANVNFTEGRTITYSSISQSLNASLGLGEQLQYVPGGAGLFIFGNNNEGEVILSSRVVWEFSGACDVAVEIEGKTLGWIDFVETVPAQSEFCPVAMSGTTAPTLAPTTESPTSDSPYASPDPISVTGSPIGKSSTQPTAKASKMFKSHNGSKSNDQSAMESKSSKVMSIHAKNAKAMFSKVGKDSSEKNSKRENNSDVRFRLFHVVRLNE</sequence>
<organism evidence="3 5">
    <name type="scientific">Stephanodiscus triporus</name>
    <dbReference type="NCBI Taxonomy" id="2934178"/>
    <lineage>
        <taxon>Eukaryota</taxon>
        <taxon>Sar</taxon>
        <taxon>Stramenopiles</taxon>
        <taxon>Ochrophyta</taxon>
        <taxon>Bacillariophyta</taxon>
        <taxon>Coscinodiscophyceae</taxon>
        <taxon>Thalassiosirophycidae</taxon>
        <taxon>Stephanodiscales</taxon>
        <taxon>Stephanodiscaceae</taxon>
        <taxon>Stephanodiscus</taxon>
    </lineage>
</organism>
<feature type="region of interest" description="Disordered" evidence="1">
    <location>
        <begin position="272"/>
        <end position="368"/>
    </location>
</feature>
<proteinExistence type="predicted"/>
<evidence type="ECO:0000313" key="3">
    <source>
        <dbReference type="EMBL" id="KAL3763950.1"/>
    </source>
</evidence>
<comment type="caution">
    <text evidence="3">The sequence shown here is derived from an EMBL/GenBank/DDBJ whole genome shotgun (WGS) entry which is preliminary data.</text>
</comment>
<feature type="compositionally biased region" description="Polar residues" evidence="1">
    <location>
        <begin position="295"/>
        <end position="309"/>
    </location>
</feature>
<evidence type="ECO:0000313" key="4">
    <source>
        <dbReference type="EMBL" id="KAL3776835.1"/>
    </source>
</evidence>
<feature type="signal peptide" evidence="2">
    <location>
        <begin position="1"/>
        <end position="26"/>
    </location>
</feature>
<evidence type="ECO:0000256" key="1">
    <source>
        <dbReference type="SAM" id="MobiDB-lite"/>
    </source>
</evidence>
<evidence type="ECO:0000313" key="5">
    <source>
        <dbReference type="Proteomes" id="UP001530315"/>
    </source>
</evidence>
<feature type="compositionally biased region" description="Basic and acidic residues" evidence="1">
    <location>
        <begin position="351"/>
        <end position="368"/>
    </location>
</feature>
<feature type="chain" id="PRO_5044724931" evidence="2">
    <location>
        <begin position="27"/>
        <end position="380"/>
    </location>
</feature>
<name>A0ABD3MU01_9STRA</name>
<dbReference type="AlphaFoldDB" id="A0ABD3MU01"/>